<dbReference type="RefSeq" id="WP_163384655.1">
    <property type="nucleotide sequence ID" value="NZ_JAUFQS010000003.1"/>
</dbReference>
<feature type="transmembrane region" description="Helical" evidence="2">
    <location>
        <begin position="6"/>
        <end position="25"/>
    </location>
</feature>
<evidence type="ECO:0000256" key="2">
    <source>
        <dbReference type="SAM" id="Phobius"/>
    </source>
</evidence>
<reference evidence="4" key="1">
    <citation type="journal article" date="2019" name="Int. J. Syst. Evol. Microbiol.">
        <title>The Global Catalogue of Microorganisms (GCM) 10K type strain sequencing project: providing services to taxonomists for standard genome sequencing and annotation.</title>
        <authorList>
            <consortium name="The Broad Institute Genomics Platform"/>
            <consortium name="The Broad Institute Genome Sequencing Center for Infectious Disease"/>
            <person name="Wu L."/>
            <person name="Ma J."/>
        </authorList>
    </citation>
    <scope>NUCLEOTIDE SEQUENCE [LARGE SCALE GENOMIC DNA]</scope>
    <source>
        <strain evidence="4">CECT 7706</strain>
    </source>
</reference>
<evidence type="ECO:0000256" key="1">
    <source>
        <dbReference type="SAM" id="MobiDB-lite"/>
    </source>
</evidence>
<dbReference type="Proteomes" id="UP001236663">
    <property type="component" value="Unassembled WGS sequence"/>
</dbReference>
<keyword evidence="2" id="KW-1133">Transmembrane helix</keyword>
<accession>A0ABT8C405</accession>
<keyword evidence="2" id="KW-0472">Membrane</keyword>
<organism evidence="3 4">
    <name type="scientific">Cyclobacterium jeungdonense</name>
    <dbReference type="NCBI Taxonomy" id="708087"/>
    <lineage>
        <taxon>Bacteria</taxon>
        <taxon>Pseudomonadati</taxon>
        <taxon>Bacteroidota</taxon>
        <taxon>Cytophagia</taxon>
        <taxon>Cytophagales</taxon>
        <taxon>Cyclobacteriaceae</taxon>
        <taxon>Cyclobacterium</taxon>
    </lineage>
</organism>
<protein>
    <submittedName>
        <fullName evidence="3">Uncharacterized protein</fullName>
    </submittedName>
</protein>
<keyword evidence="4" id="KW-1185">Reference proteome</keyword>
<comment type="caution">
    <text evidence="3">The sequence shown here is derived from an EMBL/GenBank/DDBJ whole genome shotgun (WGS) entry which is preliminary data.</text>
</comment>
<gene>
    <name evidence="3" type="ORF">QWZ15_01505</name>
</gene>
<keyword evidence="2" id="KW-0812">Transmembrane</keyword>
<evidence type="ECO:0000313" key="3">
    <source>
        <dbReference type="EMBL" id="MDN3686490.1"/>
    </source>
</evidence>
<dbReference type="EMBL" id="JAUFQS010000003">
    <property type="protein sequence ID" value="MDN3686490.1"/>
    <property type="molecule type" value="Genomic_DNA"/>
</dbReference>
<sequence length="121" mass="14095">MGFVPIFITLGGFVFLFILLVHQNIRQKKDAFSSTWKDLEYQLQQHQKTPPDKLAPGDLEGAEKTYRSLQKSAPEDDGGQMDSETFNELLLRLKRSRYEYNNLVRMRPYSFVANLFGHRPL</sequence>
<name>A0ABT8C405_9BACT</name>
<feature type="region of interest" description="Disordered" evidence="1">
    <location>
        <begin position="45"/>
        <end position="82"/>
    </location>
</feature>
<evidence type="ECO:0000313" key="4">
    <source>
        <dbReference type="Proteomes" id="UP001236663"/>
    </source>
</evidence>
<proteinExistence type="predicted"/>